<evidence type="ECO:0000313" key="3">
    <source>
        <dbReference type="Proteomes" id="UP001281761"/>
    </source>
</evidence>
<comment type="caution">
    <text evidence="2">The sequence shown here is derived from an EMBL/GenBank/DDBJ whole genome shotgun (WGS) entry which is preliminary data.</text>
</comment>
<sequence length="81" mass="9049">MSPSHNTKPTRLADVSAESEAQHTTLPQPAGERVVSCETPFLVAFRIISSRPSVWNGCDSDEKRGDTVRERENWYDGVCEL</sequence>
<accession>A0ABQ9XYS0</accession>
<keyword evidence="3" id="KW-1185">Reference proteome</keyword>
<reference evidence="2 3" key="1">
    <citation type="journal article" date="2022" name="bioRxiv">
        <title>Genomics of Preaxostyla Flagellates Illuminates Evolutionary Transitions and the Path Towards Mitochondrial Loss.</title>
        <authorList>
            <person name="Novak L.V.F."/>
            <person name="Treitli S.C."/>
            <person name="Pyrih J."/>
            <person name="Halakuc P."/>
            <person name="Pipaliya S.V."/>
            <person name="Vacek V."/>
            <person name="Brzon O."/>
            <person name="Soukal P."/>
            <person name="Eme L."/>
            <person name="Dacks J.B."/>
            <person name="Karnkowska A."/>
            <person name="Elias M."/>
            <person name="Hampl V."/>
        </authorList>
    </citation>
    <scope>NUCLEOTIDE SEQUENCE [LARGE SCALE GENOMIC DNA]</scope>
    <source>
        <strain evidence="2">NAU3</strain>
        <tissue evidence="2">Gut</tissue>
    </source>
</reference>
<evidence type="ECO:0000313" key="2">
    <source>
        <dbReference type="EMBL" id="KAK2956645.1"/>
    </source>
</evidence>
<dbReference type="Proteomes" id="UP001281761">
    <property type="component" value="Unassembled WGS sequence"/>
</dbReference>
<evidence type="ECO:0000256" key="1">
    <source>
        <dbReference type="SAM" id="MobiDB-lite"/>
    </source>
</evidence>
<name>A0ABQ9XYS0_9EUKA</name>
<feature type="region of interest" description="Disordered" evidence="1">
    <location>
        <begin position="1"/>
        <end position="32"/>
    </location>
</feature>
<proteinExistence type="predicted"/>
<protein>
    <submittedName>
        <fullName evidence="2">Uncharacterized protein</fullName>
    </submittedName>
</protein>
<dbReference type="EMBL" id="JARBJD010000054">
    <property type="protein sequence ID" value="KAK2956645.1"/>
    <property type="molecule type" value="Genomic_DNA"/>
</dbReference>
<organism evidence="2 3">
    <name type="scientific">Blattamonas nauphoetae</name>
    <dbReference type="NCBI Taxonomy" id="2049346"/>
    <lineage>
        <taxon>Eukaryota</taxon>
        <taxon>Metamonada</taxon>
        <taxon>Preaxostyla</taxon>
        <taxon>Oxymonadida</taxon>
        <taxon>Blattamonas</taxon>
    </lineage>
</organism>
<gene>
    <name evidence="2" type="ORF">BLNAU_8486</name>
</gene>